<accession>A0A2P6V463</accession>
<feature type="transmembrane region" description="Helical" evidence="2">
    <location>
        <begin position="33"/>
        <end position="54"/>
    </location>
</feature>
<evidence type="ECO:0000256" key="2">
    <source>
        <dbReference type="SAM" id="Phobius"/>
    </source>
</evidence>
<keyword evidence="5" id="KW-1185">Reference proteome</keyword>
<keyword evidence="2" id="KW-1133">Transmembrane helix</keyword>
<organism evidence="4 5">
    <name type="scientific">Micractinium conductrix</name>
    <dbReference type="NCBI Taxonomy" id="554055"/>
    <lineage>
        <taxon>Eukaryota</taxon>
        <taxon>Viridiplantae</taxon>
        <taxon>Chlorophyta</taxon>
        <taxon>core chlorophytes</taxon>
        <taxon>Trebouxiophyceae</taxon>
        <taxon>Chlorellales</taxon>
        <taxon>Chlorellaceae</taxon>
        <taxon>Chlorella clade</taxon>
        <taxon>Micractinium</taxon>
    </lineage>
</organism>
<protein>
    <submittedName>
        <fullName evidence="4">Expressed protein isoform E</fullName>
    </submittedName>
</protein>
<reference evidence="4 5" key="1">
    <citation type="journal article" date="2018" name="Plant J.">
        <title>Genome sequences of Chlorella sorokiniana UTEX 1602 and Micractinium conductrix SAG 241.80: implications to maltose excretion by a green alga.</title>
        <authorList>
            <person name="Arriola M.B."/>
            <person name="Velmurugan N."/>
            <person name="Zhang Y."/>
            <person name="Plunkett M.H."/>
            <person name="Hondzo H."/>
            <person name="Barney B.M."/>
        </authorList>
    </citation>
    <scope>NUCLEOTIDE SEQUENCE [LARGE SCALE GENOMIC DNA]</scope>
    <source>
        <strain evidence="4 5">SAG 241.80</strain>
    </source>
</reference>
<evidence type="ECO:0000313" key="5">
    <source>
        <dbReference type="Proteomes" id="UP000239649"/>
    </source>
</evidence>
<dbReference type="AlphaFoldDB" id="A0A2P6V463"/>
<feature type="domain" description="POPDC1-3" evidence="3">
    <location>
        <begin position="9"/>
        <end position="141"/>
    </location>
</feature>
<feature type="compositionally biased region" description="Low complexity" evidence="1">
    <location>
        <begin position="407"/>
        <end position="419"/>
    </location>
</feature>
<evidence type="ECO:0000313" key="4">
    <source>
        <dbReference type="EMBL" id="PSC68880.1"/>
    </source>
</evidence>
<feature type="transmembrane region" description="Helical" evidence="2">
    <location>
        <begin position="66"/>
        <end position="89"/>
    </location>
</feature>
<keyword evidence="2" id="KW-0812">Transmembrane</keyword>
<comment type="caution">
    <text evidence="4">The sequence shown here is derived from an EMBL/GenBank/DDBJ whole genome shotgun (WGS) entry which is preliminary data.</text>
</comment>
<evidence type="ECO:0000259" key="3">
    <source>
        <dbReference type="Pfam" id="PF04831"/>
    </source>
</evidence>
<feature type="region of interest" description="Disordered" evidence="1">
    <location>
        <begin position="368"/>
        <end position="419"/>
    </location>
</feature>
<keyword evidence="2" id="KW-0472">Membrane</keyword>
<dbReference type="OrthoDB" id="507693at2759"/>
<dbReference type="EMBL" id="LHPF02000032">
    <property type="protein sequence ID" value="PSC68880.1"/>
    <property type="molecule type" value="Genomic_DNA"/>
</dbReference>
<dbReference type="InterPro" id="IPR055272">
    <property type="entry name" value="POPDC1-3_dom"/>
</dbReference>
<gene>
    <name evidence="4" type="ORF">C2E20_7592</name>
</gene>
<evidence type="ECO:0000256" key="1">
    <source>
        <dbReference type="SAM" id="MobiDB-lite"/>
    </source>
</evidence>
<proteinExistence type="predicted"/>
<sequence length="419" mass="46792">MVRVFLPSGPAGQLANLSFLLADLVSGTSAHVLLIRFFLCCAYIWLIVSGVLGLPRWPGMESTGNLAVDTICWSSICLFFHGLSLYRLLHDERRIKFNSEDEEQLWRFFYRRSGMGRLEFKQVLKHGRWLRVAAGQAIIWGRDMHLRFCVLVEGLASLQHVYDGEQEPTRLQYSGCCFDQNLLNVFGVYVHFEKWRLPWEPSGATLLFVQWLGLYFGHRTHPAQPLLCATGELEHADVLSGGRSRDFTDLLRKYESQQWSLAGIWRSLRRSFHPFPPPGLRHNALPITGIMARNRLIALKTAKAAAQIEQEGSAGGWSAREAAEASAHCGRMALKYLKSLRRMTRPVPASTTRVHGGLGTLAMLGLGRARSPASPRPLHSDGTASDSLGQDSWIRQHDDLEALAALTPRPGSPRSGTPS</sequence>
<name>A0A2P6V463_9CHLO</name>
<dbReference type="Pfam" id="PF04831">
    <property type="entry name" value="POPDC1-3"/>
    <property type="match status" value="1"/>
</dbReference>
<dbReference type="Proteomes" id="UP000239649">
    <property type="component" value="Unassembled WGS sequence"/>
</dbReference>